<gene>
    <name evidence="2" type="ORF">QBC47DRAFT_393360</name>
</gene>
<feature type="region of interest" description="Disordered" evidence="1">
    <location>
        <begin position="327"/>
        <end position="353"/>
    </location>
</feature>
<organism evidence="2 3">
    <name type="scientific">Echria macrotheca</name>
    <dbReference type="NCBI Taxonomy" id="438768"/>
    <lineage>
        <taxon>Eukaryota</taxon>
        <taxon>Fungi</taxon>
        <taxon>Dikarya</taxon>
        <taxon>Ascomycota</taxon>
        <taxon>Pezizomycotina</taxon>
        <taxon>Sordariomycetes</taxon>
        <taxon>Sordariomycetidae</taxon>
        <taxon>Sordariales</taxon>
        <taxon>Schizotheciaceae</taxon>
        <taxon>Echria</taxon>
    </lineage>
</organism>
<feature type="region of interest" description="Disordered" evidence="1">
    <location>
        <begin position="393"/>
        <end position="439"/>
    </location>
</feature>
<evidence type="ECO:0000313" key="2">
    <source>
        <dbReference type="EMBL" id="KAK1750726.1"/>
    </source>
</evidence>
<protein>
    <submittedName>
        <fullName evidence="2">Uncharacterized protein</fullName>
    </submittedName>
</protein>
<keyword evidence="3" id="KW-1185">Reference proteome</keyword>
<proteinExistence type="predicted"/>
<reference evidence="2" key="1">
    <citation type="submission" date="2023-06" db="EMBL/GenBank/DDBJ databases">
        <title>Genome-scale phylogeny and comparative genomics of the fungal order Sordariales.</title>
        <authorList>
            <consortium name="Lawrence Berkeley National Laboratory"/>
            <person name="Hensen N."/>
            <person name="Bonometti L."/>
            <person name="Westerberg I."/>
            <person name="Brannstrom I.O."/>
            <person name="Guillou S."/>
            <person name="Cros-Aarteil S."/>
            <person name="Calhoun S."/>
            <person name="Haridas S."/>
            <person name="Kuo A."/>
            <person name="Mondo S."/>
            <person name="Pangilinan J."/>
            <person name="Riley R."/>
            <person name="Labutti K."/>
            <person name="Andreopoulos B."/>
            <person name="Lipzen A."/>
            <person name="Chen C."/>
            <person name="Yanf M."/>
            <person name="Daum C."/>
            <person name="Ng V."/>
            <person name="Clum A."/>
            <person name="Steindorff A."/>
            <person name="Ohm R."/>
            <person name="Martin F."/>
            <person name="Silar P."/>
            <person name="Natvig D."/>
            <person name="Lalanne C."/>
            <person name="Gautier V."/>
            <person name="Ament-Velasquez S.L."/>
            <person name="Kruys A."/>
            <person name="Hutchinson M.I."/>
            <person name="Powell A.J."/>
            <person name="Barry K."/>
            <person name="Miller A.N."/>
            <person name="Grigoriev I.V."/>
            <person name="Debuchy R."/>
            <person name="Gladieux P."/>
            <person name="Thoren M.H."/>
            <person name="Johannesson H."/>
        </authorList>
    </citation>
    <scope>NUCLEOTIDE SEQUENCE</scope>
    <source>
        <strain evidence="2">PSN4</strain>
    </source>
</reference>
<dbReference type="Proteomes" id="UP001239445">
    <property type="component" value="Unassembled WGS sequence"/>
</dbReference>
<evidence type="ECO:0000256" key="1">
    <source>
        <dbReference type="SAM" id="MobiDB-lite"/>
    </source>
</evidence>
<feature type="compositionally biased region" description="Basic and acidic residues" evidence="1">
    <location>
        <begin position="335"/>
        <end position="351"/>
    </location>
</feature>
<evidence type="ECO:0000313" key="3">
    <source>
        <dbReference type="Proteomes" id="UP001239445"/>
    </source>
</evidence>
<name>A0AAJ0B7D6_9PEZI</name>
<dbReference type="AlphaFoldDB" id="A0AAJ0B7D6"/>
<accession>A0AAJ0B7D6</accession>
<sequence>MPDDPSTPKKQNILVRFKNHVNHHIAVGLQSVLGIPSTISQTFAAGSRAAEDSREDKTENKAIRKLAAAPRMAVDDDDYFPSTSENPSRLDASLDALRGGTRTESLLAWRLFLTHSEYSPLRLDAHLPYRPTPNGLPSDAEPELYSSWADAFEDLLHDASAKPMVDLRERARQRSLWMIGRWGPESFLRHLRRSRLDEVYFPFRDDARGYVSPATRAEWAAVRRREAAVEEERRRKWETVWRERNYEEERLSRDEEMADVRKTEEGDKEGGLGEVVGEVVSVMTELDKMVREGLGIGPRRPQREAETEQELYDALGVQREKFMNTLKGNEEDKEVDGKGRRESTTHYKDGSSKTVTRCEFVDEMGAVHMKEVISFKNPEGVEVSRTVRHSIRAVHKEGEEADAKGNVELKGVENEGESKDGMEAKIDRQDKKRGWFWSR</sequence>
<comment type="caution">
    <text evidence="2">The sequence shown here is derived from an EMBL/GenBank/DDBJ whole genome shotgun (WGS) entry which is preliminary data.</text>
</comment>
<feature type="compositionally biased region" description="Basic and acidic residues" evidence="1">
    <location>
        <begin position="394"/>
        <end position="433"/>
    </location>
</feature>
<dbReference type="EMBL" id="MU839845">
    <property type="protein sequence ID" value="KAK1750726.1"/>
    <property type="molecule type" value="Genomic_DNA"/>
</dbReference>